<dbReference type="PRINTS" id="PR00318">
    <property type="entry name" value="GPROTEINA"/>
</dbReference>
<comment type="caution">
    <text evidence="15">The sequence shown here is derived from an EMBL/GenBank/DDBJ whole genome shotgun (WGS) entry which is preliminary data.</text>
</comment>
<feature type="binding site" evidence="12">
    <location>
        <position position="48"/>
    </location>
    <ligand>
        <name>Mg(2+)</name>
        <dbReference type="ChEBI" id="CHEBI:18420"/>
    </ligand>
</feature>
<protein>
    <recommendedName>
        <fullName evidence="10">Guanine nucleotide-binding protein alpha-3 subunit</fullName>
    </recommendedName>
</protein>
<dbReference type="InterPro" id="IPR001019">
    <property type="entry name" value="Gprotein_alpha_su"/>
</dbReference>
<feature type="binding site" evidence="11">
    <location>
        <begin position="44"/>
        <end position="49"/>
    </location>
    <ligand>
        <name>GTP</name>
        <dbReference type="ChEBI" id="CHEBI:37565"/>
    </ligand>
</feature>
<dbReference type="GO" id="GO:0001664">
    <property type="term" value="F:G protein-coupled receptor binding"/>
    <property type="evidence" value="ECO:0007669"/>
    <property type="project" value="InterPro"/>
</dbReference>
<evidence type="ECO:0000256" key="10">
    <source>
        <dbReference type="ARBA" id="ARBA00074365"/>
    </source>
</evidence>
<evidence type="ECO:0000256" key="7">
    <source>
        <dbReference type="ARBA" id="ARBA00023139"/>
    </source>
</evidence>
<dbReference type="InterPro" id="IPR027417">
    <property type="entry name" value="P-loop_NTPase"/>
</dbReference>
<feature type="binding site" evidence="12">
    <location>
        <position position="183"/>
    </location>
    <ligand>
        <name>Mg(2+)</name>
        <dbReference type="ChEBI" id="CHEBI:18420"/>
    </ligand>
</feature>
<keyword evidence="14" id="KW-1133">Transmembrane helix</keyword>
<feature type="compositionally biased region" description="Basic and acidic residues" evidence="13">
    <location>
        <begin position="1149"/>
        <end position="1162"/>
    </location>
</feature>
<feature type="region of interest" description="Disordered" evidence="13">
    <location>
        <begin position="824"/>
        <end position="877"/>
    </location>
</feature>
<keyword evidence="7" id="KW-0564">Palmitate</keyword>
<keyword evidence="5 12" id="KW-0460">Magnesium</keyword>
<dbReference type="InterPro" id="IPR011025">
    <property type="entry name" value="GproteinA_insert"/>
</dbReference>
<dbReference type="GO" id="GO:0003924">
    <property type="term" value="F:GTPase activity"/>
    <property type="evidence" value="ECO:0007669"/>
    <property type="project" value="InterPro"/>
</dbReference>
<feature type="binding site" evidence="11">
    <location>
        <begin position="177"/>
        <end position="183"/>
    </location>
    <ligand>
        <name>GTP</name>
        <dbReference type="ChEBI" id="CHEBI:37565"/>
    </ligand>
</feature>
<dbReference type="GO" id="GO:0005737">
    <property type="term" value="C:cytoplasm"/>
    <property type="evidence" value="ECO:0007669"/>
    <property type="project" value="TreeGrafter"/>
</dbReference>
<dbReference type="Gene3D" id="3.40.50.300">
    <property type="entry name" value="P-loop containing nucleotide triphosphate hydrolases"/>
    <property type="match status" value="1"/>
</dbReference>
<evidence type="ECO:0000313" key="16">
    <source>
        <dbReference type="Proteomes" id="UP000658997"/>
    </source>
</evidence>
<evidence type="ECO:0000256" key="3">
    <source>
        <dbReference type="ARBA" id="ARBA00022723"/>
    </source>
</evidence>
<reference evidence="15" key="1">
    <citation type="submission" date="2018-08" db="EMBL/GenBank/DDBJ databases">
        <authorList>
            <person name="Guldener U."/>
        </authorList>
    </citation>
    <scope>NUCLEOTIDE SEQUENCE</scope>
    <source>
        <strain evidence="15">UB2</strain>
    </source>
</reference>
<dbReference type="GO" id="GO:0005525">
    <property type="term" value="F:GTP binding"/>
    <property type="evidence" value="ECO:0007669"/>
    <property type="project" value="UniProtKB-KW"/>
</dbReference>
<feature type="binding site" evidence="11">
    <location>
        <begin position="152"/>
        <end position="153"/>
    </location>
    <ligand>
        <name>GTP</name>
        <dbReference type="ChEBI" id="CHEBI:37565"/>
    </ligand>
</feature>
<gene>
    <name evidence="15" type="ORF">UBRO2_02536</name>
</gene>
<feature type="transmembrane region" description="Helical" evidence="14">
    <location>
        <begin position="766"/>
        <end position="789"/>
    </location>
</feature>
<feature type="compositionally biased region" description="Polar residues" evidence="13">
    <location>
        <begin position="1100"/>
        <end position="1134"/>
    </location>
</feature>
<dbReference type="SUPFAM" id="SSF52540">
    <property type="entry name" value="P-loop containing nucleoside triphosphate hydrolases"/>
    <property type="match status" value="1"/>
</dbReference>
<evidence type="ECO:0000256" key="12">
    <source>
        <dbReference type="PIRSR" id="PIRSR601019-2"/>
    </source>
</evidence>
<keyword evidence="6 11" id="KW-0342">GTP-binding</keyword>
<feature type="compositionally biased region" description="Polar residues" evidence="13">
    <location>
        <begin position="980"/>
        <end position="991"/>
    </location>
</feature>
<evidence type="ECO:0000256" key="8">
    <source>
        <dbReference type="ARBA" id="ARBA00023224"/>
    </source>
</evidence>
<keyword evidence="16" id="KW-1185">Reference proteome</keyword>
<dbReference type="SMART" id="SM00275">
    <property type="entry name" value="G_alpha"/>
    <property type="match status" value="1"/>
</dbReference>
<dbReference type="CDD" id="cd00066">
    <property type="entry name" value="G-alpha"/>
    <property type="match status" value="1"/>
</dbReference>
<evidence type="ECO:0000256" key="1">
    <source>
        <dbReference type="ARBA" id="ARBA00011356"/>
    </source>
</evidence>
<dbReference type="PRINTS" id="PR01241">
    <property type="entry name" value="GPROTEINAFNG"/>
</dbReference>
<evidence type="ECO:0000256" key="5">
    <source>
        <dbReference type="ARBA" id="ARBA00022842"/>
    </source>
</evidence>
<dbReference type="PANTHER" id="PTHR10218:SF369">
    <property type="entry name" value="GUANINE NUCLEOTIDE-BINDING PROTEIN ALPHA-2 SUBUNIT"/>
    <property type="match status" value="1"/>
</dbReference>
<dbReference type="SUPFAM" id="SSF47895">
    <property type="entry name" value="Transducin (alpha subunit), insertion domain"/>
    <property type="match status" value="1"/>
</dbReference>
<dbReference type="FunFam" id="3.40.50.300:FF:000181">
    <property type="entry name" value="Guanine nucleotide-binding protein subunit alpha"/>
    <property type="match status" value="1"/>
</dbReference>
<dbReference type="GO" id="GO:0007189">
    <property type="term" value="P:adenylate cyclase-activating G protein-coupled receptor signaling pathway"/>
    <property type="evidence" value="ECO:0007669"/>
    <property type="project" value="TreeGrafter"/>
</dbReference>
<feature type="binding site" evidence="11">
    <location>
        <begin position="271"/>
        <end position="274"/>
    </location>
    <ligand>
        <name>GTP</name>
        <dbReference type="ChEBI" id="CHEBI:37565"/>
    </ligand>
</feature>
<keyword evidence="8" id="KW-0807">Transducer</keyword>
<sequence>MGNCLSSSDQKEAKDRSVAIDKQIEQDSRQFKKECKILLLGSGESGKSTIVKQMKIIHQNGYSKDELLLYRLTVIKNLVDSAQAIVLALRKFKMEPEMPENRENVDVILQYRVDADPGATLDHPMARKVDSLWKDPIIPAIMERSSEFYLMDSAAYFFDNVNRIGQADYVPDENDVLRARSKTTGISETRFNMGQLSIHLFDVGGQRSERKKWIHCFEAVTSIIFCVALSEYDQVLLEESGQNRMAESLVLFESVVNSRWFLRTSVILFLNKIDIFKQKIPKQPLSKYFPEYSGGPDINKAAKYILWRFTQTNRARLSIYPHLTQATDTSNIRLVFAAVKETILTNALKDSATKDYLPHHLKPSDQCNQAIVASAQRNSSVDDEQDALSSPHDITLAGGVQLCSVIARKQRPRSPLLLFPFIALMLLTLISTVASSSIPAVTSLPQNSNSSAPSQTTYTALPTTALPTTAPAAAAGVDSHKQLAAVSSNSASGTPNHNVNVEISQPVMCEYMNITFDPSRGTPPYTVMISIEDYWPVTVNLPTNYDHATKDLWLYQYPVPTFTGDTTNPSLIVSVTDSTGLMSNSSSFLQVSNPNSGATCPPFQYDATWFFYTERAASMCQDYNIFWNGSWAPPVTAIFLPEQAPPIYVPAPANVYSNMSWKVAMEGGTRFIMTLGDSRAVGGNAGSSRLNIVALNEYFSNACIAEANYEHRLFLPTTTASPATIFPDATSTIASLTTNGGIVIETIKAGRYVHDKNGGPLSSGKYLILMVVILVTVGLAGVALGWLCFRRHQKRKHNIKTWDLPNNDPSTPFSADPNMPIAPGVFGRSVTRHDSTSASSRGGPDRNSVSGVSNYDPTSLTCRPLTHAPSTRGSLRSWTSSAFEPWGGQGGDPLSAADNYALMSTASGGLPGVSPSEAHRYSYGLRGGSNSHARSMAMGTFSNESRDGLSPTDSNPRNFGFYSDDPPHHRNGAPPAPSRAVSSDDASTKSNRVGPGPTYRPDAASQAAYQDLLASNASPTSGLDRSFPFSPARSQAATPRGNGWAEISDNKKHGNNGSQQRVVQHADAGLLLDDNDNGDELINFGTGRLMELPPQYDTIHPSSGTGTQQRPLYAQSPSSTRNEGSTNSQSLTSQHRQHIHGTMASVDISDAHNRPAEVHAADLVDPNDDESDFWAH</sequence>
<comment type="subunit">
    <text evidence="1">G proteins are composed of 3 units; alpha, beta and gamma. The alpha chain contains the guanine nucleotide binding site.</text>
</comment>
<accession>A0A8H8TR35</accession>
<evidence type="ECO:0000256" key="2">
    <source>
        <dbReference type="ARBA" id="ARBA00022707"/>
    </source>
</evidence>
<dbReference type="GO" id="GO:0046872">
    <property type="term" value="F:metal ion binding"/>
    <property type="evidence" value="ECO:0007669"/>
    <property type="project" value="UniProtKB-KW"/>
</dbReference>
<evidence type="ECO:0000256" key="4">
    <source>
        <dbReference type="ARBA" id="ARBA00022741"/>
    </source>
</evidence>
<dbReference type="FunFam" id="1.10.400.10:FF:000007">
    <property type="entry name" value="Guanine nucleotide-binding protein subunit alpha"/>
    <property type="match status" value="1"/>
</dbReference>
<dbReference type="InterPro" id="IPR002975">
    <property type="entry name" value="Fungi_Gprotein_alpha"/>
</dbReference>
<evidence type="ECO:0000256" key="14">
    <source>
        <dbReference type="SAM" id="Phobius"/>
    </source>
</evidence>
<keyword evidence="9" id="KW-0449">Lipoprotein</keyword>
<proteinExistence type="predicted"/>
<evidence type="ECO:0000256" key="9">
    <source>
        <dbReference type="ARBA" id="ARBA00023288"/>
    </source>
</evidence>
<dbReference type="AlphaFoldDB" id="A0A8H8TR35"/>
<dbReference type="GO" id="GO:0005834">
    <property type="term" value="C:heterotrimeric G-protein complex"/>
    <property type="evidence" value="ECO:0007669"/>
    <property type="project" value="InterPro"/>
</dbReference>
<organism evidence="15 16">
    <name type="scientific">Ustilago bromivora</name>
    <dbReference type="NCBI Taxonomy" id="307758"/>
    <lineage>
        <taxon>Eukaryota</taxon>
        <taxon>Fungi</taxon>
        <taxon>Dikarya</taxon>
        <taxon>Basidiomycota</taxon>
        <taxon>Ustilaginomycotina</taxon>
        <taxon>Ustilaginomycetes</taxon>
        <taxon>Ustilaginales</taxon>
        <taxon>Ustilaginaceae</taxon>
        <taxon>Ustilago</taxon>
    </lineage>
</organism>
<dbReference type="PROSITE" id="PS51882">
    <property type="entry name" value="G_ALPHA"/>
    <property type="match status" value="1"/>
</dbReference>
<evidence type="ECO:0000256" key="11">
    <source>
        <dbReference type="PIRSR" id="PIRSR601019-1"/>
    </source>
</evidence>
<feature type="region of interest" description="Disordered" evidence="13">
    <location>
        <begin position="1092"/>
        <end position="1176"/>
    </location>
</feature>
<feature type="compositionally biased region" description="Acidic residues" evidence="13">
    <location>
        <begin position="1165"/>
        <end position="1176"/>
    </location>
</feature>
<dbReference type="EMBL" id="ULHB01000040">
    <property type="protein sequence ID" value="SYW78344.1"/>
    <property type="molecule type" value="Genomic_DNA"/>
</dbReference>
<feature type="region of interest" description="Disordered" evidence="13">
    <location>
        <begin position="1016"/>
        <end position="1060"/>
    </location>
</feature>
<dbReference type="Gene3D" id="1.10.400.10">
    <property type="entry name" value="GI Alpha 1, domain 2-like"/>
    <property type="match status" value="1"/>
</dbReference>
<keyword evidence="2" id="KW-0519">Myristate</keyword>
<dbReference type="GO" id="GO:0010255">
    <property type="term" value="P:glucose mediated signaling pathway"/>
    <property type="evidence" value="ECO:0007669"/>
    <property type="project" value="UniProtKB-ARBA"/>
</dbReference>
<dbReference type="Proteomes" id="UP000658997">
    <property type="component" value="Unassembled WGS sequence"/>
</dbReference>
<name>A0A8H8TR35_9BASI</name>
<keyword evidence="14" id="KW-0812">Transmembrane</keyword>
<feature type="compositionally biased region" description="Polar residues" evidence="13">
    <location>
        <begin position="868"/>
        <end position="877"/>
    </location>
</feature>
<dbReference type="GO" id="GO:0031683">
    <property type="term" value="F:G-protein beta/gamma-subunit complex binding"/>
    <property type="evidence" value="ECO:0007669"/>
    <property type="project" value="InterPro"/>
</dbReference>
<evidence type="ECO:0000313" key="15">
    <source>
        <dbReference type="EMBL" id="SYW78344.1"/>
    </source>
</evidence>
<feature type="binding site" evidence="11">
    <location>
        <position position="326"/>
    </location>
    <ligand>
        <name>GTP</name>
        <dbReference type="ChEBI" id="CHEBI:37565"/>
    </ligand>
</feature>
<dbReference type="Pfam" id="PF00503">
    <property type="entry name" value="G-alpha"/>
    <property type="match status" value="1"/>
</dbReference>
<feature type="binding site" evidence="11">
    <location>
        <begin position="202"/>
        <end position="206"/>
    </location>
    <ligand>
        <name>GTP</name>
        <dbReference type="ChEBI" id="CHEBI:37565"/>
    </ligand>
</feature>
<evidence type="ECO:0000256" key="6">
    <source>
        <dbReference type="ARBA" id="ARBA00023134"/>
    </source>
</evidence>
<keyword evidence="14" id="KW-0472">Membrane</keyword>
<dbReference type="PANTHER" id="PTHR10218">
    <property type="entry name" value="GTP-BINDING PROTEIN ALPHA SUBUNIT"/>
    <property type="match status" value="1"/>
</dbReference>
<dbReference type="GO" id="GO:0032502">
    <property type="term" value="P:developmental process"/>
    <property type="evidence" value="ECO:0007669"/>
    <property type="project" value="UniProtKB-ARBA"/>
</dbReference>
<feature type="compositionally biased region" description="Polar residues" evidence="13">
    <location>
        <begin position="847"/>
        <end position="861"/>
    </location>
</feature>
<feature type="region of interest" description="Disordered" evidence="13">
    <location>
        <begin position="941"/>
        <end position="1002"/>
    </location>
</feature>
<keyword evidence="3 12" id="KW-0479">Metal-binding</keyword>
<keyword evidence="4 11" id="KW-0547">Nucleotide-binding</keyword>
<evidence type="ECO:0000256" key="13">
    <source>
        <dbReference type="SAM" id="MobiDB-lite"/>
    </source>
</evidence>